<evidence type="ECO:0000256" key="5">
    <source>
        <dbReference type="ARBA" id="ARBA00023277"/>
    </source>
</evidence>
<feature type="compositionally biased region" description="Basic residues" evidence="10">
    <location>
        <begin position="562"/>
        <end position="572"/>
    </location>
</feature>
<sequence length="572" mass="60800">MKAPRPPRRAVAVAVAAALTACAALTATQAQARPEPQPPSQSRAAPRQDAITAGTRFYADPHSKAAQQALVDLKHGDLANAANMARLASWPQAEWFTEGTPGEVRAKVRRLVHRAGAAHRTPVLVAYDVPGRDCSQYSSGGAASSAAYRQWIDAFAAGIGPGRALVVVEPDGLALLPKDCGPGTDPTGALTAARIADLGYAVRTLKALPHTAVYLDAGNVLWRPVGDMAQRLLDAGVRSADGFSLNVSNTLPTGHNARYGAWVAKCMWFATEGPQQARGHTDWCASQYYSSAAPNDGVPGNAVDSTDPATWRWTDAWFDQNAGAPPSGRLQHFVIDTSRNGRGAWTPEPGKYSGDPEVWCNAPGRGLAAASHGGHGRSPRRRLPVDQDPRRVRRQLHAQHRRHDRPRVRHRRSPRRRLVARPGPFAGPQRGAPPRVQPLKGRTALPARPRGGPLTYRDEVLPPASRGRTRVRGGDVVLVTGLGRQQPGGLEQASPAAQRGEPGGVGRLVAVTGRRAGPAGALPAPRSSSGPPAAAQPGMAARRSLMPRPRTSTTTRASAPAHRIRRSRPVRG</sequence>
<dbReference type="Gene3D" id="3.20.20.40">
    <property type="entry name" value="1, 4-beta cellobiohydrolase"/>
    <property type="match status" value="1"/>
</dbReference>
<organism evidence="11 12">
    <name type="scientific">Streptomyces achromogenes</name>
    <dbReference type="NCBI Taxonomy" id="67255"/>
    <lineage>
        <taxon>Bacteria</taxon>
        <taxon>Bacillati</taxon>
        <taxon>Actinomycetota</taxon>
        <taxon>Actinomycetes</taxon>
        <taxon>Kitasatosporales</taxon>
        <taxon>Streptomycetaceae</taxon>
        <taxon>Streptomyces</taxon>
    </lineage>
</organism>
<name>A0ABU0QD75_STRAH</name>
<accession>A0ABU0QD75</accession>
<gene>
    <name evidence="11" type="ORF">QFZ56_007572</name>
</gene>
<keyword evidence="6 9" id="KW-0326">Glycosidase</keyword>
<evidence type="ECO:0000256" key="9">
    <source>
        <dbReference type="RuleBase" id="RU361186"/>
    </source>
</evidence>
<dbReference type="Proteomes" id="UP001243364">
    <property type="component" value="Unassembled WGS sequence"/>
</dbReference>
<evidence type="ECO:0000256" key="4">
    <source>
        <dbReference type="ARBA" id="ARBA00023157"/>
    </source>
</evidence>
<dbReference type="InterPro" id="IPR016288">
    <property type="entry name" value="Beta_cellobiohydrolase"/>
</dbReference>
<dbReference type="InterPro" id="IPR036434">
    <property type="entry name" value="Beta_cellobiohydrolase_sf"/>
</dbReference>
<feature type="signal peptide" evidence="9">
    <location>
        <begin position="1"/>
        <end position="32"/>
    </location>
</feature>
<feature type="active site" evidence="8">
    <location>
        <position position="133"/>
    </location>
</feature>
<dbReference type="SUPFAM" id="SSF51989">
    <property type="entry name" value="Glycosyl hydrolases family 6, cellulases"/>
    <property type="match status" value="1"/>
</dbReference>
<keyword evidence="3 9" id="KW-0136">Cellulose degradation</keyword>
<evidence type="ECO:0000256" key="1">
    <source>
        <dbReference type="ARBA" id="ARBA00022729"/>
    </source>
</evidence>
<dbReference type="PRINTS" id="PR00733">
    <property type="entry name" value="GLHYDRLASE6"/>
</dbReference>
<dbReference type="PANTHER" id="PTHR34876:SF4">
    <property type="entry name" value="1,4-BETA-D-GLUCAN CELLOBIOHYDROLASE C-RELATED"/>
    <property type="match status" value="1"/>
</dbReference>
<feature type="region of interest" description="Disordered" evidence="10">
    <location>
        <begin position="484"/>
        <end position="572"/>
    </location>
</feature>
<keyword evidence="1 9" id="KW-0732">Signal</keyword>
<feature type="compositionally biased region" description="Low complexity" evidence="10">
    <location>
        <begin position="513"/>
        <end position="561"/>
    </location>
</feature>
<evidence type="ECO:0000256" key="2">
    <source>
        <dbReference type="ARBA" id="ARBA00022801"/>
    </source>
</evidence>
<proteinExistence type="inferred from homology"/>
<feature type="compositionally biased region" description="Basic residues" evidence="10">
    <location>
        <begin position="391"/>
        <end position="419"/>
    </location>
</feature>
<evidence type="ECO:0000256" key="8">
    <source>
        <dbReference type="PROSITE-ProRule" id="PRU10056"/>
    </source>
</evidence>
<dbReference type="EC" id="3.2.1.-" evidence="9"/>
<evidence type="ECO:0000256" key="7">
    <source>
        <dbReference type="ARBA" id="ARBA00023326"/>
    </source>
</evidence>
<keyword evidence="12" id="KW-1185">Reference proteome</keyword>
<dbReference type="PROSITE" id="PS00655">
    <property type="entry name" value="GLYCOSYL_HYDROL_F6_1"/>
    <property type="match status" value="1"/>
</dbReference>
<evidence type="ECO:0000313" key="12">
    <source>
        <dbReference type="Proteomes" id="UP001243364"/>
    </source>
</evidence>
<feature type="region of interest" description="Disordered" evidence="10">
    <location>
        <begin position="363"/>
        <end position="469"/>
    </location>
</feature>
<keyword evidence="7 9" id="KW-0624">Polysaccharide degradation</keyword>
<protein>
    <recommendedName>
        <fullName evidence="9">Glucanase</fullName>
        <ecNumber evidence="9">3.2.1.-</ecNumber>
    </recommendedName>
</protein>
<keyword evidence="2 9" id="KW-0378">Hydrolase</keyword>
<evidence type="ECO:0000256" key="10">
    <source>
        <dbReference type="SAM" id="MobiDB-lite"/>
    </source>
</evidence>
<keyword evidence="4" id="KW-1015">Disulfide bond</keyword>
<dbReference type="PANTHER" id="PTHR34876">
    <property type="match status" value="1"/>
</dbReference>
<evidence type="ECO:0000256" key="6">
    <source>
        <dbReference type="ARBA" id="ARBA00023295"/>
    </source>
</evidence>
<comment type="similarity">
    <text evidence="9">Belongs to the glycosyl hydrolase family 6.</text>
</comment>
<dbReference type="PROSITE" id="PS51257">
    <property type="entry name" value="PROKAR_LIPOPROTEIN"/>
    <property type="match status" value="1"/>
</dbReference>
<feature type="region of interest" description="Disordered" evidence="10">
    <location>
        <begin position="28"/>
        <end position="48"/>
    </location>
</feature>
<reference evidence="11 12" key="1">
    <citation type="submission" date="2023-07" db="EMBL/GenBank/DDBJ databases">
        <title>Comparative genomics of wheat-associated soil bacteria to identify genetic determinants of phenazine resistance.</title>
        <authorList>
            <person name="Mouncey N."/>
        </authorList>
    </citation>
    <scope>NUCLEOTIDE SEQUENCE [LARGE SCALE GENOMIC DNA]</scope>
    <source>
        <strain evidence="11 12">W4I19-2</strain>
    </source>
</reference>
<feature type="chain" id="PRO_5044999718" description="Glucanase" evidence="9">
    <location>
        <begin position="33"/>
        <end position="572"/>
    </location>
</feature>
<dbReference type="Pfam" id="PF01341">
    <property type="entry name" value="Glyco_hydro_6"/>
    <property type="match status" value="1"/>
</dbReference>
<keyword evidence="5 9" id="KW-0119">Carbohydrate metabolism</keyword>
<comment type="caution">
    <text evidence="11">The sequence shown here is derived from an EMBL/GenBank/DDBJ whole genome shotgun (WGS) entry which is preliminary data.</text>
</comment>
<evidence type="ECO:0000256" key="3">
    <source>
        <dbReference type="ARBA" id="ARBA00023001"/>
    </source>
</evidence>
<dbReference type="InterPro" id="IPR001524">
    <property type="entry name" value="Glyco_hydro_6_CS"/>
</dbReference>
<evidence type="ECO:0000313" key="11">
    <source>
        <dbReference type="EMBL" id="MDQ0688609.1"/>
    </source>
</evidence>
<dbReference type="EMBL" id="JAUSYA010000001">
    <property type="protein sequence ID" value="MDQ0688609.1"/>
    <property type="molecule type" value="Genomic_DNA"/>
</dbReference>